<evidence type="ECO:0000313" key="2">
    <source>
        <dbReference type="Proteomes" id="UP000326268"/>
    </source>
</evidence>
<protein>
    <submittedName>
        <fullName evidence="1">Uncharacterized protein</fullName>
    </submittedName>
</protein>
<reference evidence="1 2" key="1">
    <citation type="submission" date="2019-04" db="EMBL/GenBank/DDBJ databases">
        <title>Friends and foes A comparative genomics studyof 23 Aspergillus species from section Flavi.</title>
        <authorList>
            <consortium name="DOE Joint Genome Institute"/>
            <person name="Kjaerbolling I."/>
            <person name="Vesth T."/>
            <person name="Frisvad J.C."/>
            <person name="Nybo J.L."/>
            <person name="Theobald S."/>
            <person name="Kildgaard S."/>
            <person name="Isbrandt T."/>
            <person name="Kuo A."/>
            <person name="Sato A."/>
            <person name="Lyhne E.K."/>
            <person name="Kogle M.E."/>
            <person name="Wiebenga A."/>
            <person name="Kun R.S."/>
            <person name="Lubbers R.J."/>
            <person name="Makela M.R."/>
            <person name="Barry K."/>
            <person name="Chovatia M."/>
            <person name="Clum A."/>
            <person name="Daum C."/>
            <person name="Haridas S."/>
            <person name="He G."/>
            <person name="LaButti K."/>
            <person name="Lipzen A."/>
            <person name="Mondo S."/>
            <person name="Riley R."/>
            <person name="Salamov A."/>
            <person name="Simmons B.A."/>
            <person name="Magnuson J.K."/>
            <person name="Henrissat B."/>
            <person name="Mortensen U.H."/>
            <person name="Larsen T.O."/>
            <person name="Devries R.P."/>
            <person name="Grigoriev I.V."/>
            <person name="Machida M."/>
            <person name="Baker S.E."/>
            <person name="Andersen M.R."/>
        </authorList>
    </citation>
    <scope>NUCLEOTIDE SEQUENCE [LARGE SCALE GENOMIC DNA]</scope>
    <source>
        <strain evidence="1 2">CBS 763.97</strain>
    </source>
</reference>
<proteinExistence type="predicted"/>
<dbReference type="GeneID" id="43652161"/>
<dbReference type="AlphaFoldDB" id="A0A5N6ZY18"/>
<accession>A0A5N6ZY18</accession>
<sequence>MYISEVRSPGSERWISFYLFKNDVKQAERGYLHLDMADLEQKSPALPMQSQAPKSSGYPVLDILHILEEIRGHKNTLSASDRRKVQEARTIVEEQGLIGNKRDFHVAGLMTFIRATQPSIETGTSLWGKYKSSEFWARAETRAESWR</sequence>
<dbReference type="RefSeq" id="XP_031925349.1">
    <property type="nucleotide sequence ID" value="XM_032067715.1"/>
</dbReference>
<evidence type="ECO:0000313" key="1">
    <source>
        <dbReference type="EMBL" id="KAE8362268.1"/>
    </source>
</evidence>
<keyword evidence="2" id="KW-1185">Reference proteome</keyword>
<organism evidence="1 2">
    <name type="scientific">Aspergillus caelatus</name>
    <dbReference type="NCBI Taxonomy" id="61420"/>
    <lineage>
        <taxon>Eukaryota</taxon>
        <taxon>Fungi</taxon>
        <taxon>Dikarya</taxon>
        <taxon>Ascomycota</taxon>
        <taxon>Pezizomycotina</taxon>
        <taxon>Eurotiomycetes</taxon>
        <taxon>Eurotiomycetidae</taxon>
        <taxon>Eurotiales</taxon>
        <taxon>Aspergillaceae</taxon>
        <taxon>Aspergillus</taxon>
        <taxon>Aspergillus subgen. Circumdati</taxon>
    </lineage>
</organism>
<name>A0A5N6ZY18_9EURO</name>
<gene>
    <name evidence="1" type="ORF">BDV27DRAFT_131794</name>
</gene>
<dbReference type="Proteomes" id="UP000326268">
    <property type="component" value="Unassembled WGS sequence"/>
</dbReference>
<dbReference type="EMBL" id="ML737709">
    <property type="protein sequence ID" value="KAE8362268.1"/>
    <property type="molecule type" value="Genomic_DNA"/>
</dbReference>